<keyword evidence="1" id="KW-0812">Transmembrane</keyword>
<dbReference type="InterPro" id="IPR027417">
    <property type="entry name" value="P-loop_NTPase"/>
</dbReference>
<reference evidence="2 3" key="1">
    <citation type="journal article" date="2014" name="PLoS ONE">
        <title>Physiological and genomic features of a novel sulfur-oxidizing gammaproteobacterium belonging to a previously uncultivated symbiotic lineage isolated from a hydrothermal vent.</title>
        <authorList>
            <person name="Nunoura T."/>
            <person name="Takaki Y."/>
            <person name="Kazama H."/>
            <person name="Kakuta J."/>
            <person name="Shimamura S."/>
            <person name="Makita H."/>
            <person name="Hirai M."/>
            <person name="Miyazaki M."/>
            <person name="Takai K."/>
        </authorList>
    </citation>
    <scope>NUCLEOTIDE SEQUENCE [LARGE SCALE GENOMIC DNA]</scope>
    <source>
        <strain evidence="2 3">Hiromi1</strain>
    </source>
</reference>
<dbReference type="Proteomes" id="UP000031631">
    <property type="component" value="Chromosome"/>
</dbReference>
<gene>
    <name evidence="2" type="ORF">TBH_C0951</name>
</gene>
<organism evidence="2 3">
    <name type="scientific">Thiolapillus brandeum</name>
    <dbReference type="NCBI Taxonomy" id="1076588"/>
    <lineage>
        <taxon>Bacteria</taxon>
        <taxon>Pseudomonadati</taxon>
        <taxon>Pseudomonadota</taxon>
        <taxon>Gammaproteobacteria</taxon>
        <taxon>Chromatiales</taxon>
        <taxon>Sedimenticolaceae</taxon>
        <taxon>Thiolapillus</taxon>
    </lineage>
</organism>
<proteinExistence type="predicted"/>
<feature type="transmembrane region" description="Helical" evidence="1">
    <location>
        <begin position="267"/>
        <end position="285"/>
    </location>
</feature>
<accession>A0A7U6JH04</accession>
<name>A0A7U6JH04_9GAMM</name>
<dbReference type="SUPFAM" id="SSF52540">
    <property type="entry name" value="P-loop containing nucleoside triphosphate hydrolases"/>
    <property type="match status" value="1"/>
</dbReference>
<feature type="transmembrane region" description="Helical" evidence="1">
    <location>
        <begin position="236"/>
        <end position="255"/>
    </location>
</feature>
<sequence length="291" mass="32298">MAGGNVLVKGRPGVGKSAIIRQTFQQAQERGAVCVLVDDRNTKAMALSLLEQLHKALGLVVPGEMLGPRLKAKAKREGGLTWNDLSRTMLRLPVMDAANVIVATMRKQLVWVFVEGLEVGPQKAELFTRMIEVGLMAAAIDDSNRRTRISKMAWRFQTTVELKPLTIEQSEQITRNWLEQRPIRFTDERTKDRFINHVARDSGGIPAAIRGMLETASMEEEVTPAKARTFDHGAGVTYLDMTPLIVLALVVAIAGRYISRGLGETDMLVLSGVASALFMGLRFFMYQMRAR</sequence>
<dbReference type="AlphaFoldDB" id="A0A7U6JH04"/>
<evidence type="ECO:0000313" key="3">
    <source>
        <dbReference type="Proteomes" id="UP000031631"/>
    </source>
</evidence>
<protein>
    <submittedName>
        <fullName evidence="2">Uncharacterized protein</fullName>
    </submittedName>
</protein>
<keyword evidence="3" id="KW-1185">Reference proteome</keyword>
<keyword evidence="1" id="KW-0472">Membrane</keyword>
<keyword evidence="1" id="KW-1133">Transmembrane helix</keyword>
<evidence type="ECO:0000313" key="2">
    <source>
        <dbReference type="EMBL" id="BAO43881.1"/>
    </source>
</evidence>
<evidence type="ECO:0000256" key="1">
    <source>
        <dbReference type="SAM" id="Phobius"/>
    </source>
</evidence>
<dbReference type="EMBL" id="AP012273">
    <property type="protein sequence ID" value="BAO43881.1"/>
    <property type="molecule type" value="Genomic_DNA"/>
</dbReference>
<dbReference type="KEGG" id="tbn:TBH_C0951"/>